<dbReference type="AlphaFoldDB" id="A0A845BMJ5"/>
<feature type="domain" description="Glucose-6-phosphate dehydrogenase NAD-binding" evidence="8">
    <location>
        <begin position="10"/>
        <end position="183"/>
    </location>
</feature>
<dbReference type="NCBIfam" id="TIGR00871">
    <property type="entry name" value="zwf"/>
    <property type="match status" value="1"/>
</dbReference>
<dbReference type="Gene3D" id="3.40.50.720">
    <property type="entry name" value="NAD(P)-binding Rossmann-like Domain"/>
    <property type="match status" value="1"/>
</dbReference>
<comment type="pathway">
    <text evidence="1 7">Carbohydrate degradation; pentose phosphate pathway; D-ribulose 5-phosphate from D-glucose 6-phosphate (oxidative stage): step 1/3.</text>
</comment>
<comment type="catalytic activity">
    <reaction evidence="7">
        <text>D-glucose 6-phosphate + NADP(+) = 6-phospho-D-glucono-1,5-lactone + NADPH + H(+)</text>
        <dbReference type="Rhea" id="RHEA:15841"/>
        <dbReference type="ChEBI" id="CHEBI:15378"/>
        <dbReference type="ChEBI" id="CHEBI:57783"/>
        <dbReference type="ChEBI" id="CHEBI:57955"/>
        <dbReference type="ChEBI" id="CHEBI:58349"/>
        <dbReference type="ChEBI" id="CHEBI:61548"/>
        <dbReference type="EC" id="1.1.1.49"/>
    </reaction>
</comment>
<dbReference type="SUPFAM" id="SSF51735">
    <property type="entry name" value="NAD(P)-binding Rossmann-fold domains"/>
    <property type="match status" value="1"/>
</dbReference>
<feature type="binding site" evidence="7">
    <location>
        <position position="144"/>
    </location>
    <ligand>
        <name>NADP(+)</name>
        <dbReference type="ChEBI" id="CHEBI:58349"/>
    </ligand>
</feature>
<keyword evidence="11" id="KW-1185">Reference proteome</keyword>
<feature type="binding site" evidence="7">
    <location>
        <position position="212"/>
    </location>
    <ligand>
        <name>substrate</name>
    </ligand>
</feature>
<dbReference type="EC" id="1.1.1.49" evidence="7"/>
<feature type="binding site" evidence="7">
    <location>
        <position position="47"/>
    </location>
    <ligand>
        <name>NADP(+)</name>
        <dbReference type="ChEBI" id="CHEBI:58349"/>
    </ligand>
</feature>
<dbReference type="UniPathway" id="UPA00115">
    <property type="reaction ID" value="UER00408"/>
</dbReference>
<comment type="caution">
    <text evidence="10">The sequence shown here is derived from an EMBL/GenBank/DDBJ whole genome shotgun (WGS) entry which is preliminary data.</text>
</comment>
<feature type="binding site" evidence="7">
    <location>
        <position position="174"/>
    </location>
    <ligand>
        <name>substrate</name>
    </ligand>
</feature>
<comment type="similarity">
    <text evidence="2 7">Belongs to the glucose-6-phosphate dehydrogenase family.</text>
</comment>
<dbReference type="PROSITE" id="PS00069">
    <property type="entry name" value="G6P_DEHYDROGENASE"/>
    <property type="match status" value="1"/>
</dbReference>
<dbReference type="InterPro" id="IPR022675">
    <property type="entry name" value="G6P_DH_C"/>
</dbReference>
<evidence type="ECO:0000259" key="9">
    <source>
        <dbReference type="Pfam" id="PF02781"/>
    </source>
</evidence>
<dbReference type="EMBL" id="WSSB01000004">
    <property type="protein sequence ID" value="MXR36418.1"/>
    <property type="molecule type" value="Genomic_DNA"/>
</dbReference>
<dbReference type="PANTHER" id="PTHR23429:SF0">
    <property type="entry name" value="GLUCOSE-6-PHOSPHATE 1-DEHYDROGENASE"/>
    <property type="match status" value="1"/>
</dbReference>
<dbReference type="RefSeq" id="WP_160795469.1">
    <property type="nucleotide sequence ID" value="NZ_WSSB01000004.1"/>
</dbReference>
<dbReference type="SUPFAM" id="SSF55347">
    <property type="entry name" value="Glyceraldehyde-3-phosphate dehydrogenase-like, C-terminal domain"/>
    <property type="match status" value="1"/>
</dbReference>
<dbReference type="InterPro" id="IPR001282">
    <property type="entry name" value="G6P_DH"/>
</dbReference>
<sequence length="485" mass="54515">MSTSPDFDMVLFGGTGDLVMRKLLPALYHAYQAGLLARNGRILALGRQVLTRDGYLAQASPLVRPHLEGDTETAWLDFCGRLDYQQLDANRPEDYPALAAKLGHDPARVVVCYLATAPALFSMICQQLAEVGLNHGQVRVVLEKPLGHDLASSNAINDAVARHFGEEQLYRIDHYLGKESVQNLMALRFGNVLFEPLWRREWVQSVQITIAEELGVEGRGEFYDRTGALRDMMQNHLLQLLCMVTMEPPASLDADAIRGEKLKVLKALRPFSPEDVAAKTVRGQYGAGAVAGQLVAGYQSEEGIAPHSHTETFVALKAEIDNWRWAGVPFFLRTGKRMQQRVAEIVITFHDVPHKLFPLAPTCRSGNRLVIELQPEESVRLWFQAKEPGDGMNLQPVFLNLDFHETFRVRRVDAYERLLLDVIRGRLALFMRREELVEAWRWVEPILDAWQQGKALPRPYPAGTWGPPAASALPARDGVTWHEEC</sequence>
<dbReference type="GO" id="GO:0050661">
    <property type="term" value="F:NADP binding"/>
    <property type="evidence" value="ECO:0007669"/>
    <property type="project" value="UniProtKB-UniRule"/>
</dbReference>
<gene>
    <name evidence="7 10" type="primary">zwf</name>
    <name evidence="10" type="ORF">GQF02_05455</name>
</gene>
<organism evidence="10 11">
    <name type="scientific">Craterilacuibacter sinensis</name>
    <dbReference type="NCBI Taxonomy" id="2686017"/>
    <lineage>
        <taxon>Bacteria</taxon>
        <taxon>Pseudomonadati</taxon>
        <taxon>Pseudomonadota</taxon>
        <taxon>Betaproteobacteria</taxon>
        <taxon>Neisseriales</taxon>
        <taxon>Neisseriaceae</taxon>
        <taxon>Craterilacuibacter</taxon>
    </lineage>
</organism>
<dbReference type="GO" id="GO:0004345">
    <property type="term" value="F:glucose-6-phosphate dehydrogenase activity"/>
    <property type="evidence" value="ECO:0007669"/>
    <property type="project" value="UniProtKB-UniRule"/>
</dbReference>
<name>A0A845BMJ5_9NEIS</name>
<evidence type="ECO:0000256" key="6">
    <source>
        <dbReference type="ARBA" id="ARBA00023277"/>
    </source>
</evidence>
<proteinExistence type="inferred from homology"/>
<dbReference type="InterPro" id="IPR019796">
    <property type="entry name" value="G6P_DH_AS"/>
</dbReference>
<dbReference type="InterPro" id="IPR036291">
    <property type="entry name" value="NAD(P)-bd_dom_sf"/>
</dbReference>
<feature type="domain" description="Glucose-6-phosphate dehydrogenase C-terminal" evidence="9">
    <location>
        <begin position="185"/>
        <end position="482"/>
    </location>
</feature>
<feature type="binding site" evidence="7">
    <location>
        <position position="336"/>
    </location>
    <ligand>
        <name>substrate</name>
    </ligand>
</feature>
<dbReference type="PANTHER" id="PTHR23429">
    <property type="entry name" value="GLUCOSE-6-PHOSPHATE 1-DEHYDROGENASE G6PD"/>
    <property type="match status" value="1"/>
</dbReference>
<keyword evidence="3 7" id="KW-0313">Glucose metabolism</keyword>
<comment type="caution">
    <text evidence="7">Lacks conserved residue(s) required for the propagation of feature annotation.</text>
</comment>
<accession>A0A845BMJ5</accession>
<keyword evidence="4 7" id="KW-0521">NADP</keyword>
<dbReference type="Pfam" id="PF00479">
    <property type="entry name" value="G6PD_N"/>
    <property type="match status" value="1"/>
</dbReference>
<dbReference type="GO" id="GO:0006006">
    <property type="term" value="P:glucose metabolic process"/>
    <property type="evidence" value="ECO:0007669"/>
    <property type="project" value="UniProtKB-KW"/>
</dbReference>
<evidence type="ECO:0000259" key="8">
    <source>
        <dbReference type="Pfam" id="PF00479"/>
    </source>
</evidence>
<evidence type="ECO:0000256" key="5">
    <source>
        <dbReference type="ARBA" id="ARBA00023002"/>
    </source>
</evidence>
<evidence type="ECO:0000256" key="1">
    <source>
        <dbReference type="ARBA" id="ARBA00004937"/>
    </source>
</evidence>
<dbReference type="PIRSF" id="PIRSF000110">
    <property type="entry name" value="G6PD"/>
    <property type="match status" value="1"/>
</dbReference>
<feature type="binding site" evidence="7">
    <location>
        <position position="231"/>
    </location>
    <ligand>
        <name>substrate</name>
    </ligand>
</feature>
<dbReference type="InterPro" id="IPR022674">
    <property type="entry name" value="G6P_DH_NAD-bd"/>
</dbReference>
<comment type="function">
    <text evidence="7">Catalyzes the oxidation of glucose 6-phosphate to 6-phosphogluconolactone.</text>
</comment>
<dbReference type="Gene3D" id="3.30.360.10">
    <property type="entry name" value="Dihydrodipicolinate Reductase, domain 2"/>
    <property type="match status" value="1"/>
</dbReference>
<protein>
    <recommendedName>
        <fullName evidence="7">Glucose-6-phosphate 1-dehydrogenase</fullName>
        <shortName evidence="7">G6PD</shortName>
        <ecNumber evidence="7">1.1.1.49</ecNumber>
    </recommendedName>
</protein>
<dbReference type="HAMAP" id="MF_00966">
    <property type="entry name" value="G6PD"/>
    <property type="match status" value="1"/>
</dbReference>
<dbReference type="GO" id="GO:0009051">
    <property type="term" value="P:pentose-phosphate shunt, oxidative branch"/>
    <property type="evidence" value="ECO:0007669"/>
    <property type="project" value="TreeGrafter"/>
</dbReference>
<dbReference type="Proteomes" id="UP000467214">
    <property type="component" value="Unassembled WGS sequence"/>
</dbReference>
<dbReference type="Pfam" id="PF02781">
    <property type="entry name" value="G6PD_C"/>
    <property type="match status" value="1"/>
</dbReference>
<evidence type="ECO:0000313" key="10">
    <source>
        <dbReference type="EMBL" id="MXR36418.1"/>
    </source>
</evidence>
<keyword evidence="5 7" id="KW-0560">Oxidoreductase</keyword>
<evidence type="ECO:0000256" key="7">
    <source>
        <dbReference type="HAMAP-Rule" id="MF_00966"/>
    </source>
</evidence>
<dbReference type="NCBIfam" id="NF009492">
    <property type="entry name" value="PRK12853.1-3"/>
    <property type="match status" value="1"/>
</dbReference>
<dbReference type="GO" id="GO:0005829">
    <property type="term" value="C:cytosol"/>
    <property type="evidence" value="ECO:0007669"/>
    <property type="project" value="TreeGrafter"/>
</dbReference>
<reference evidence="10 11" key="1">
    <citation type="submission" date="2019-12" db="EMBL/GenBank/DDBJ databases">
        <title>Neisseriaceae gen. nov. sp. Genome sequencing and assembly.</title>
        <authorList>
            <person name="Liu Z."/>
            <person name="Li A."/>
        </authorList>
    </citation>
    <scope>NUCLEOTIDE SEQUENCE [LARGE SCALE GENOMIC DNA]</scope>
    <source>
        <strain evidence="10 11">B2N2-7</strain>
    </source>
</reference>
<evidence type="ECO:0000256" key="4">
    <source>
        <dbReference type="ARBA" id="ARBA00022857"/>
    </source>
</evidence>
<evidence type="ECO:0000256" key="3">
    <source>
        <dbReference type="ARBA" id="ARBA00022526"/>
    </source>
</evidence>
<feature type="active site" description="Proton acceptor" evidence="7">
    <location>
        <position position="236"/>
    </location>
</feature>
<dbReference type="PRINTS" id="PR00079">
    <property type="entry name" value="G6PDHDRGNASE"/>
</dbReference>
<evidence type="ECO:0000256" key="2">
    <source>
        <dbReference type="ARBA" id="ARBA00009975"/>
    </source>
</evidence>
<feature type="binding site" evidence="7">
    <location>
        <position position="178"/>
    </location>
    <ligand>
        <name>substrate</name>
    </ligand>
</feature>
<evidence type="ECO:0000313" key="11">
    <source>
        <dbReference type="Proteomes" id="UP000467214"/>
    </source>
</evidence>
<keyword evidence="6 7" id="KW-0119">Carbohydrate metabolism</keyword>